<dbReference type="Proteomes" id="UP000290195">
    <property type="component" value="Segment"/>
</dbReference>
<dbReference type="Gene3D" id="3.30.470.30">
    <property type="entry name" value="DNA ligase/mRNA capping enzyme"/>
    <property type="match status" value="1"/>
</dbReference>
<feature type="domain" description="ATP-dependent DNA ligase family profile" evidence="3">
    <location>
        <begin position="130"/>
        <end position="225"/>
    </location>
</feature>
<dbReference type="GO" id="GO:0006281">
    <property type="term" value="P:DNA repair"/>
    <property type="evidence" value="ECO:0007669"/>
    <property type="project" value="InterPro"/>
</dbReference>
<evidence type="ECO:0000256" key="2">
    <source>
        <dbReference type="ARBA" id="ARBA00022598"/>
    </source>
</evidence>
<sequence>MPNVMENIKNRSTLNDGILNNNIFAMILLPKLPMLAKPINFNEFLATNWIFEEKYDGERLLAVVLANDVNHICYTRNLRQSTIFKNGILLKPNINNCIFDGELIYLDSLGQIVPICDTGHRNALRVQYRIFDIQLMNGFDIRNRALSERKRLLSECVYETDHVKISKYSKCIDRENIMMNFNIIVNLGGEGLMLKNINEPYVSDERLWLKVKALHLKENKEEFELYAHRLCKDKNSVPNILECGYYEKSCNCISINNYNKYICIDERHNNKFIHVSNVSSGMTYRLRTKLKLLSNPITGFFPTRVIVTLIADKITANKSLRHPSLYKIRTDLNTIDVQKFL</sequence>
<evidence type="ECO:0000256" key="1">
    <source>
        <dbReference type="ARBA" id="ARBA00007572"/>
    </source>
</evidence>
<dbReference type="PANTHER" id="PTHR45674">
    <property type="entry name" value="DNA LIGASE 1/3 FAMILY MEMBER"/>
    <property type="match status" value="1"/>
</dbReference>
<gene>
    <name evidence="4" type="ORF">DiNV_CH01M_ORF72</name>
</gene>
<reference evidence="4" key="1">
    <citation type="journal article" date="2018" name="Infect. Genet. Evol.">
        <title>The dynamic evolution of Drosophila innubila Nudivirus.</title>
        <authorList>
            <person name="Hill T."/>
            <person name="Unckless R.L."/>
        </authorList>
    </citation>
    <scope>NUCLEOTIDE SEQUENCE [LARGE SCALE GENOMIC DNA]</scope>
    <source>
        <strain evidence="4">DiNV_CH01M</strain>
    </source>
</reference>
<dbReference type="GO" id="GO:0003910">
    <property type="term" value="F:DNA ligase (ATP) activity"/>
    <property type="evidence" value="ECO:0007669"/>
    <property type="project" value="InterPro"/>
</dbReference>
<evidence type="ECO:0000313" key="5">
    <source>
        <dbReference type="Proteomes" id="UP000290195"/>
    </source>
</evidence>
<name>A0A2H4UXB8_9VIRU</name>
<organism evidence="4">
    <name type="scientific">Drosophila innubila nudivirus</name>
    <dbReference type="NCBI Taxonomy" id="2057187"/>
    <lineage>
        <taxon>Viruses</taxon>
        <taxon>Viruses incertae sedis</taxon>
        <taxon>Naldaviricetes</taxon>
        <taxon>Lefavirales</taxon>
        <taxon>Nudiviridae</taxon>
        <taxon>Alphanudivirus</taxon>
        <taxon>Alphanudivirus droinnubilae</taxon>
    </lineage>
</organism>
<evidence type="ECO:0000313" key="4">
    <source>
        <dbReference type="EMBL" id="ATZ81560.1"/>
    </source>
</evidence>
<dbReference type="PANTHER" id="PTHR45674:SF4">
    <property type="entry name" value="DNA LIGASE 1"/>
    <property type="match status" value="1"/>
</dbReference>
<dbReference type="GO" id="GO:0005524">
    <property type="term" value="F:ATP binding"/>
    <property type="evidence" value="ECO:0007669"/>
    <property type="project" value="InterPro"/>
</dbReference>
<keyword evidence="5" id="KW-1185">Reference proteome</keyword>
<dbReference type="OrthoDB" id="10346at10239"/>
<dbReference type="EMBL" id="MF966379">
    <property type="protein sequence ID" value="ATZ81560.1"/>
    <property type="molecule type" value="Genomic_DNA"/>
</dbReference>
<comment type="similarity">
    <text evidence="1">Belongs to the ATP-dependent DNA ligase family.</text>
</comment>
<protein>
    <submittedName>
        <fullName evidence="4">Ligase</fullName>
    </submittedName>
</protein>
<keyword evidence="2 4" id="KW-0436">Ligase</keyword>
<dbReference type="GO" id="GO:0006310">
    <property type="term" value="P:DNA recombination"/>
    <property type="evidence" value="ECO:0007669"/>
    <property type="project" value="InterPro"/>
</dbReference>
<proteinExistence type="inferred from homology"/>
<dbReference type="SUPFAM" id="SSF56091">
    <property type="entry name" value="DNA ligase/mRNA capping enzyme, catalytic domain"/>
    <property type="match status" value="1"/>
</dbReference>
<evidence type="ECO:0000259" key="3">
    <source>
        <dbReference type="PROSITE" id="PS50160"/>
    </source>
</evidence>
<dbReference type="PROSITE" id="PS50160">
    <property type="entry name" value="DNA_LIGASE_A3"/>
    <property type="match status" value="1"/>
</dbReference>
<accession>A0A2H4UXB8</accession>
<dbReference type="InterPro" id="IPR012310">
    <property type="entry name" value="DNA_ligase_ATP-dep_cent"/>
</dbReference>
<dbReference type="InterPro" id="IPR050191">
    <property type="entry name" value="ATP-dep_DNA_ligase"/>
</dbReference>
<dbReference type="Pfam" id="PF01068">
    <property type="entry name" value="DNA_ligase_A_M"/>
    <property type="match status" value="1"/>
</dbReference>